<reference evidence="2" key="1">
    <citation type="submission" date="2022-08" db="EMBL/GenBank/DDBJ databases">
        <title>Genome Sequence of the sulphate-reducing bacterium, Pseudodesulfovibrio portus JCM14722.</title>
        <authorList>
            <person name="Kondo R."/>
            <person name="Kataoka T."/>
        </authorList>
    </citation>
    <scope>NUCLEOTIDE SEQUENCE</scope>
    <source>
        <strain evidence="2">JCM 14722</strain>
    </source>
</reference>
<name>A0ABM8AP24_9BACT</name>
<sequence length="274" mass="30741">MAEIAMMLPDQARSFMEKNKPESYTLLDVRQEWEYEEEHLPGALLVPLSDLPDRMDELDAGKPLLVYCRTGGRSIAAASLLQGQGFTDVSNLVGGISGWSGGTAFGPMELGLVEFTGRETPEEVVLKAYAMENALQIFYTQRADWAETMERIELFMELAVFEDRHKDTLFTLYNRLTGSDIDLSAFEKLALESEGVVEGGVEIAEFLDRHPDAFDDEQGILQLSAMIEAQALDYYLRCAKAAQSEETRKVLQLLAREEKAHLKLLGKSMDMRDI</sequence>
<dbReference type="Gene3D" id="3.40.250.10">
    <property type="entry name" value="Rhodanese-like domain"/>
    <property type="match status" value="1"/>
</dbReference>
<accession>A0ABM8AP24</accession>
<dbReference type="Gene3D" id="1.20.1260.10">
    <property type="match status" value="1"/>
</dbReference>
<dbReference type="InterPro" id="IPR050229">
    <property type="entry name" value="GlpE_sulfurtransferase"/>
</dbReference>
<dbReference type="SUPFAM" id="SSF47240">
    <property type="entry name" value="Ferritin-like"/>
    <property type="match status" value="1"/>
</dbReference>
<protein>
    <submittedName>
        <fullName evidence="2">Sulfurtransferase</fullName>
    </submittedName>
</protein>
<dbReference type="Pfam" id="PF00581">
    <property type="entry name" value="Rhodanese"/>
    <property type="match status" value="1"/>
</dbReference>
<dbReference type="InterPro" id="IPR001763">
    <property type="entry name" value="Rhodanese-like_dom"/>
</dbReference>
<gene>
    <name evidence="2" type="ORF">JCM14722_06880</name>
</gene>
<dbReference type="PROSITE" id="PS50206">
    <property type="entry name" value="RHODANESE_3"/>
    <property type="match status" value="1"/>
</dbReference>
<dbReference type="CDD" id="cd00158">
    <property type="entry name" value="RHOD"/>
    <property type="match status" value="1"/>
</dbReference>
<dbReference type="InterPro" id="IPR009078">
    <property type="entry name" value="Ferritin-like_SF"/>
</dbReference>
<proteinExistence type="predicted"/>
<dbReference type="PROSITE" id="PS00380">
    <property type="entry name" value="RHODANESE_1"/>
    <property type="match status" value="1"/>
</dbReference>
<dbReference type="InterPro" id="IPR036873">
    <property type="entry name" value="Rhodanese-like_dom_sf"/>
</dbReference>
<dbReference type="InterPro" id="IPR001307">
    <property type="entry name" value="Thiosulphate_STrfase_CS"/>
</dbReference>
<dbReference type="SUPFAM" id="SSF52821">
    <property type="entry name" value="Rhodanese/Cell cycle control phosphatase"/>
    <property type="match status" value="1"/>
</dbReference>
<keyword evidence="3" id="KW-1185">Reference proteome</keyword>
<dbReference type="CDD" id="cd01045">
    <property type="entry name" value="Ferritin_like_AB"/>
    <property type="match status" value="1"/>
</dbReference>
<dbReference type="RefSeq" id="WP_264983202.1">
    <property type="nucleotide sequence ID" value="NZ_AP026708.1"/>
</dbReference>
<dbReference type="EMBL" id="AP026708">
    <property type="protein sequence ID" value="BDQ33146.1"/>
    <property type="molecule type" value="Genomic_DNA"/>
</dbReference>
<dbReference type="SMART" id="SM00450">
    <property type="entry name" value="RHOD"/>
    <property type="match status" value="1"/>
</dbReference>
<dbReference type="InterPro" id="IPR012347">
    <property type="entry name" value="Ferritin-like"/>
</dbReference>
<dbReference type="PANTHER" id="PTHR43031:SF17">
    <property type="entry name" value="SULFURTRANSFERASE YTWF-RELATED"/>
    <property type="match status" value="1"/>
</dbReference>
<dbReference type="Proteomes" id="UP001061361">
    <property type="component" value="Chromosome"/>
</dbReference>
<evidence type="ECO:0000313" key="2">
    <source>
        <dbReference type="EMBL" id="BDQ33146.1"/>
    </source>
</evidence>
<evidence type="ECO:0000259" key="1">
    <source>
        <dbReference type="PROSITE" id="PS50206"/>
    </source>
</evidence>
<dbReference type="PANTHER" id="PTHR43031">
    <property type="entry name" value="FAD-DEPENDENT OXIDOREDUCTASE"/>
    <property type="match status" value="1"/>
</dbReference>
<evidence type="ECO:0000313" key="3">
    <source>
        <dbReference type="Proteomes" id="UP001061361"/>
    </source>
</evidence>
<organism evidence="2 3">
    <name type="scientific">Pseudodesulfovibrio portus</name>
    <dbReference type="NCBI Taxonomy" id="231439"/>
    <lineage>
        <taxon>Bacteria</taxon>
        <taxon>Pseudomonadati</taxon>
        <taxon>Thermodesulfobacteriota</taxon>
        <taxon>Desulfovibrionia</taxon>
        <taxon>Desulfovibrionales</taxon>
        <taxon>Desulfovibrionaceae</taxon>
    </lineage>
</organism>
<feature type="domain" description="Rhodanese" evidence="1">
    <location>
        <begin position="20"/>
        <end position="104"/>
    </location>
</feature>